<sequence length="62" mass="7344">MYKELTSQNEVDSFSVVYQVATMYEDSTKWFASLAEAEYYRSLLNEHSTIWEYNDDECVLIS</sequence>
<dbReference type="STRING" id="1079859.SAMN04515674_105285"/>
<dbReference type="Proteomes" id="UP000199306">
    <property type="component" value="Unassembled WGS sequence"/>
</dbReference>
<evidence type="ECO:0000313" key="1">
    <source>
        <dbReference type="EMBL" id="SFP75961.1"/>
    </source>
</evidence>
<reference evidence="1 2" key="1">
    <citation type="submission" date="2016-10" db="EMBL/GenBank/DDBJ databases">
        <authorList>
            <person name="de Groot N.N."/>
        </authorList>
    </citation>
    <scope>NUCLEOTIDE SEQUENCE [LARGE SCALE GENOMIC DNA]</scope>
    <source>
        <strain evidence="2">E92,LMG 26720,CCM 7988</strain>
    </source>
</reference>
<dbReference type="AlphaFoldDB" id="A0A1I5SZA4"/>
<protein>
    <submittedName>
        <fullName evidence="1">Uncharacterized protein</fullName>
    </submittedName>
</protein>
<keyword evidence="2" id="KW-1185">Reference proteome</keyword>
<dbReference type="RefSeq" id="WP_092016872.1">
    <property type="nucleotide sequence ID" value="NZ_FOXH01000005.1"/>
</dbReference>
<accession>A0A1I5SZA4</accession>
<evidence type="ECO:0000313" key="2">
    <source>
        <dbReference type="Proteomes" id="UP000199306"/>
    </source>
</evidence>
<proteinExistence type="predicted"/>
<gene>
    <name evidence="1" type="ORF">SAMN04515674_105285</name>
</gene>
<name>A0A1I5SZA4_9BACT</name>
<organism evidence="1 2">
    <name type="scientific">Pseudarcicella hirudinis</name>
    <dbReference type="NCBI Taxonomy" id="1079859"/>
    <lineage>
        <taxon>Bacteria</taxon>
        <taxon>Pseudomonadati</taxon>
        <taxon>Bacteroidota</taxon>
        <taxon>Cytophagia</taxon>
        <taxon>Cytophagales</taxon>
        <taxon>Flectobacillaceae</taxon>
        <taxon>Pseudarcicella</taxon>
    </lineage>
</organism>
<dbReference type="EMBL" id="FOXH01000005">
    <property type="protein sequence ID" value="SFP75961.1"/>
    <property type="molecule type" value="Genomic_DNA"/>
</dbReference>